<dbReference type="PANTHER" id="PTHR10472:SF5">
    <property type="entry name" value="D-AMINOACYL-TRNA DEACYLASE 1"/>
    <property type="match status" value="1"/>
</dbReference>
<sequence>MIALIQRVNYARVKVDGATLGQIDKGLLVLLGVEKTDSEEIAKKLADKMLKLRIFADEQGKMNLNVSQAQGDLLIVSQFTLVADTHKGNRPGFSNAAPPEMGEQLYQYFFDYCASQGMVCEAGQFGADMQISLENDGPVTFHLQIN</sequence>
<dbReference type="SUPFAM" id="SSF69500">
    <property type="entry name" value="DTD-like"/>
    <property type="match status" value="1"/>
</dbReference>
<name>A0ABP3WPQ3_9ALTE</name>
<evidence type="ECO:0000313" key="4">
    <source>
        <dbReference type="Proteomes" id="UP001500359"/>
    </source>
</evidence>
<evidence type="ECO:0000256" key="2">
    <source>
        <dbReference type="HAMAP-Rule" id="MF_00518"/>
    </source>
</evidence>
<proteinExistence type="inferred from homology"/>
<keyword evidence="2" id="KW-0963">Cytoplasm</keyword>
<organism evidence="3 4">
    <name type="scientific">Aliiglaciecola litoralis</name>
    <dbReference type="NCBI Taxonomy" id="582857"/>
    <lineage>
        <taxon>Bacteria</taxon>
        <taxon>Pseudomonadati</taxon>
        <taxon>Pseudomonadota</taxon>
        <taxon>Gammaproteobacteria</taxon>
        <taxon>Alteromonadales</taxon>
        <taxon>Alteromonadaceae</taxon>
        <taxon>Aliiglaciecola</taxon>
    </lineage>
</organism>
<comment type="catalytic activity">
    <reaction evidence="2">
        <text>a D-aminoacyl-tRNA + H2O = a tRNA + a D-alpha-amino acid + H(+)</text>
        <dbReference type="Rhea" id="RHEA:13953"/>
        <dbReference type="Rhea" id="RHEA-COMP:10123"/>
        <dbReference type="Rhea" id="RHEA-COMP:10124"/>
        <dbReference type="ChEBI" id="CHEBI:15377"/>
        <dbReference type="ChEBI" id="CHEBI:15378"/>
        <dbReference type="ChEBI" id="CHEBI:59871"/>
        <dbReference type="ChEBI" id="CHEBI:78442"/>
        <dbReference type="ChEBI" id="CHEBI:79333"/>
        <dbReference type="EC" id="3.1.1.96"/>
    </reaction>
</comment>
<dbReference type="RefSeq" id="WP_343857284.1">
    <property type="nucleotide sequence ID" value="NZ_BAAAFD010000002.1"/>
</dbReference>
<comment type="domain">
    <text evidence="2">A Gly-cisPro motif from one monomer fits into the active site of the other monomer to allow specific chiral rejection of L-amino acids.</text>
</comment>
<dbReference type="InterPro" id="IPR003732">
    <property type="entry name" value="Daa-tRNA_deacyls_DTD"/>
</dbReference>
<evidence type="ECO:0000256" key="1">
    <source>
        <dbReference type="ARBA" id="ARBA00009673"/>
    </source>
</evidence>
<dbReference type="HAMAP" id="MF_00518">
    <property type="entry name" value="Deacylase_Dtd"/>
    <property type="match status" value="1"/>
</dbReference>
<keyword evidence="2" id="KW-0694">RNA-binding</keyword>
<dbReference type="InterPro" id="IPR023509">
    <property type="entry name" value="DTD-like_sf"/>
</dbReference>
<dbReference type="EC" id="3.1.1.-" evidence="2"/>
<gene>
    <name evidence="2 3" type="primary">dtd</name>
    <name evidence="3" type="ORF">GCM10009114_10660</name>
</gene>
<comment type="similarity">
    <text evidence="1 2">Belongs to the DTD family.</text>
</comment>
<keyword evidence="2" id="KW-0820">tRNA-binding</keyword>
<comment type="function">
    <text evidence="2">An aminoacyl-tRNA editing enzyme that deacylates mischarged D-aminoacyl-tRNAs. Also deacylates mischarged glycyl-tRNA(Ala), protecting cells against glycine mischarging by AlaRS. Acts via tRNA-based rather than protein-based catalysis; rejects L-amino acids rather than detecting D-amino acids in the active site. By recycling D-aminoacyl-tRNA to D-amino acids and free tRNA molecules, this enzyme counteracts the toxicity associated with the formation of D-aminoacyl-tRNA entities in vivo and helps enforce protein L-homochirality.</text>
</comment>
<comment type="subcellular location">
    <subcellularLocation>
        <location evidence="2">Cytoplasm</location>
    </subcellularLocation>
</comment>
<dbReference type="EC" id="3.1.1.96" evidence="2"/>
<keyword evidence="2" id="KW-0378">Hydrolase</keyword>
<dbReference type="PANTHER" id="PTHR10472">
    <property type="entry name" value="D-TYROSYL-TRNA TYR DEACYLASE"/>
    <property type="match status" value="1"/>
</dbReference>
<accession>A0ABP3WPQ3</accession>
<comment type="caution">
    <text evidence="3">The sequence shown here is derived from an EMBL/GenBank/DDBJ whole genome shotgun (WGS) entry which is preliminary data.</text>
</comment>
<feature type="short sequence motif" description="Gly-cisPro motif, important for rejection of L-amino acids" evidence="2">
    <location>
        <begin position="137"/>
        <end position="138"/>
    </location>
</feature>
<evidence type="ECO:0000313" key="3">
    <source>
        <dbReference type="EMBL" id="GAA0854520.1"/>
    </source>
</evidence>
<reference evidence="4" key="1">
    <citation type="journal article" date="2019" name="Int. J. Syst. Evol. Microbiol.">
        <title>The Global Catalogue of Microorganisms (GCM) 10K type strain sequencing project: providing services to taxonomists for standard genome sequencing and annotation.</title>
        <authorList>
            <consortium name="The Broad Institute Genomics Platform"/>
            <consortium name="The Broad Institute Genome Sequencing Center for Infectious Disease"/>
            <person name="Wu L."/>
            <person name="Ma J."/>
        </authorList>
    </citation>
    <scope>NUCLEOTIDE SEQUENCE [LARGE SCALE GENOMIC DNA]</scope>
    <source>
        <strain evidence="4">JCM 15896</strain>
    </source>
</reference>
<protein>
    <recommendedName>
        <fullName evidence="2">D-aminoacyl-tRNA deacylase</fullName>
        <shortName evidence="2">DTD</shortName>
        <ecNumber evidence="2">3.1.1.96</ecNumber>
    </recommendedName>
    <alternativeName>
        <fullName evidence="2">Gly-tRNA(Ala) deacylase</fullName>
        <ecNumber evidence="2">3.1.1.-</ecNumber>
    </alternativeName>
</protein>
<dbReference type="Gene3D" id="3.50.80.10">
    <property type="entry name" value="D-tyrosyl-tRNA(Tyr) deacylase"/>
    <property type="match status" value="1"/>
</dbReference>
<dbReference type="CDD" id="cd00563">
    <property type="entry name" value="Dtyr_deacylase"/>
    <property type="match status" value="1"/>
</dbReference>
<dbReference type="Pfam" id="PF02580">
    <property type="entry name" value="Tyr_Deacylase"/>
    <property type="match status" value="1"/>
</dbReference>
<dbReference type="EMBL" id="BAAAFD010000002">
    <property type="protein sequence ID" value="GAA0854520.1"/>
    <property type="molecule type" value="Genomic_DNA"/>
</dbReference>
<keyword evidence="4" id="KW-1185">Reference proteome</keyword>
<dbReference type="Proteomes" id="UP001500359">
    <property type="component" value="Unassembled WGS sequence"/>
</dbReference>
<comment type="catalytic activity">
    <reaction evidence="2">
        <text>glycyl-tRNA(Ala) + H2O = tRNA(Ala) + glycine + H(+)</text>
        <dbReference type="Rhea" id="RHEA:53744"/>
        <dbReference type="Rhea" id="RHEA-COMP:9657"/>
        <dbReference type="Rhea" id="RHEA-COMP:13640"/>
        <dbReference type="ChEBI" id="CHEBI:15377"/>
        <dbReference type="ChEBI" id="CHEBI:15378"/>
        <dbReference type="ChEBI" id="CHEBI:57305"/>
        <dbReference type="ChEBI" id="CHEBI:78442"/>
        <dbReference type="ChEBI" id="CHEBI:78522"/>
    </reaction>
</comment>
<dbReference type="NCBIfam" id="TIGR00256">
    <property type="entry name" value="D-aminoacyl-tRNA deacylase"/>
    <property type="match status" value="1"/>
</dbReference>
<comment type="subunit">
    <text evidence="2">Homodimer.</text>
</comment>